<protein>
    <recommendedName>
        <fullName evidence="3">Phosphoglycerate mutase</fullName>
    </recommendedName>
</protein>
<accession>A0A1V2ZZG5</accession>
<organism evidence="1 2">
    <name type="scientific">Thioalkalivibrio halophilus</name>
    <dbReference type="NCBI Taxonomy" id="252474"/>
    <lineage>
        <taxon>Bacteria</taxon>
        <taxon>Pseudomonadati</taxon>
        <taxon>Pseudomonadota</taxon>
        <taxon>Gammaproteobacteria</taxon>
        <taxon>Chromatiales</taxon>
        <taxon>Ectothiorhodospiraceae</taxon>
        <taxon>Thioalkalivibrio</taxon>
    </lineage>
</organism>
<evidence type="ECO:0000313" key="1">
    <source>
        <dbReference type="EMBL" id="OOC10494.1"/>
    </source>
</evidence>
<name>A0A1V2ZZG5_9GAMM</name>
<proteinExistence type="predicted"/>
<reference evidence="1 2" key="1">
    <citation type="submission" date="2017-02" db="EMBL/GenBank/DDBJ databases">
        <title>Genomic diversity within the haloalkaliphilic genus Thioalkalivibrio.</title>
        <authorList>
            <person name="Ahn A.-C."/>
            <person name="Meier-Kolthoff J."/>
            <person name="Overmars L."/>
            <person name="Richter M."/>
            <person name="Woyke T."/>
            <person name="Sorokin D.Y."/>
            <person name="Muyzer G."/>
        </authorList>
    </citation>
    <scope>NUCLEOTIDE SEQUENCE [LARGE SCALE GENOMIC DNA]</scope>
    <source>
        <strain evidence="1 2">HL17</strain>
    </source>
</reference>
<dbReference type="OrthoDB" id="5295974at2"/>
<sequence length="326" mass="34460">MSDVRILVPGLRDALVAARAAGGGGLAVRWLRQLLARSRAATPGETVTGVRPDEPPGWERTLAQALGYTEPGNGGETGSALRTWLASPVALNAGMRDLTARPVDGVADTDREALWAAAAPELEKVGARLDQSPQGLWLLSMAAAGADGTRSPSAGWGRPMPAAGLDSEAARCLQVLGNAIQMAWFQHPVNQQREQSGLDPVQGLWFWSPGEPPPAAPAVRVAGGGIHGRWLAETAGADWNPDPASGGDVIVMDSLDGPASPERMAALLTSLVLEVIAPRAAGLRFGRTGRLEIEDPLLPPAEGPRRILRGRDTWALWRRRMPWPGL</sequence>
<dbReference type="STRING" id="252474.B1A74_05170"/>
<comment type="caution">
    <text evidence="1">The sequence shown here is derived from an EMBL/GenBank/DDBJ whole genome shotgun (WGS) entry which is preliminary data.</text>
</comment>
<dbReference type="AlphaFoldDB" id="A0A1V2ZZG5"/>
<keyword evidence="2" id="KW-1185">Reference proteome</keyword>
<dbReference type="RefSeq" id="WP_077243973.1">
    <property type="nucleotide sequence ID" value="NZ_MUZR01000014.1"/>
</dbReference>
<dbReference type="EMBL" id="MUZR01000014">
    <property type="protein sequence ID" value="OOC10494.1"/>
    <property type="molecule type" value="Genomic_DNA"/>
</dbReference>
<gene>
    <name evidence="1" type="ORF">B1A74_05170</name>
</gene>
<dbReference type="Proteomes" id="UP000189177">
    <property type="component" value="Unassembled WGS sequence"/>
</dbReference>
<evidence type="ECO:0000313" key="2">
    <source>
        <dbReference type="Proteomes" id="UP000189177"/>
    </source>
</evidence>
<evidence type="ECO:0008006" key="3">
    <source>
        <dbReference type="Google" id="ProtNLM"/>
    </source>
</evidence>